<dbReference type="SMART" id="SM00355">
    <property type="entry name" value="ZnF_C2H2"/>
    <property type="match status" value="7"/>
</dbReference>
<feature type="region of interest" description="Disordered" evidence="2">
    <location>
        <begin position="237"/>
        <end position="292"/>
    </location>
</feature>
<feature type="region of interest" description="Disordered" evidence="2">
    <location>
        <begin position="42"/>
        <end position="79"/>
    </location>
</feature>
<feature type="domain" description="C2H2-type" evidence="3">
    <location>
        <begin position="1019"/>
        <end position="1042"/>
    </location>
</feature>
<feature type="domain" description="U1-type" evidence="4">
    <location>
        <begin position="421"/>
        <end position="454"/>
    </location>
</feature>
<proteinExistence type="predicted"/>
<feature type="domain" description="C2H2-type" evidence="3">
    <location>
        <begin position="374"/>
        <end position="397"/>
    </location>
</feature>
<reference evidence="5 6" key="1">
    <citation type="submission" date="2024-02" db="EMBL/GenBank/DDBJ databases">
        <title>Discinaceae phylogenomics.</title>
        <authorList>
            <person name="Dirks A.C."/>
            <person name="James T.Y."/>
        </authorList>
    </citation>
    <scope>NUCLEOTIDE SEQUENCE [LARGE SCALE GENOMIC DNA]</scope>
    <source>
        <strain evidence="5 6">ACD0624</strain>
    </source>
</reference>
<dbReference type="Proteomes" id="UP001447188">
    <property type="component" value="Unassembled WGS sequence"/>
</dbReference>
<evidence type="ECO:0000259" key="4">
    <source>
        <dbReference type="SMART" id="SM00451"/>
    </source>
</evidence>
<evidence type="ECO:0000259" key="3">
    <source>
        <dbReference type="SMART" id="SM00355"/>
    </source>
</evidence>
<evidence type="ECO:0000313" key="5">
    <source>
        <dbReference type="EMBL" id="KAL0632530.1"/>
    </source>
</evidence>
<keyword evidence="1" id="KW-0862">Zinc</keyword>
<feature type="region of interest" description="Disordered" evidence="2">
    <location>
        <begin position="636"/>
        <end position="669"/>
    </location>
</feature>
<feature type="compositionally biased region" description="Low complexity" evidence="2">
    <location>
        <begin position="280"/>
        <end position="292"/>
    </location>
</feature>
<feature type="domain" description="U1-type" evidence="4">
    <location>
        <begin position="1129"/>
        <end position="1162"/>
    </location>
</feature>
<feature type="domain" description="C2H2-type" evidence="3">
    <location>
        <begin position="424"/>
        <end position="447"/>
    </location>
</feature>
<keyword evidence="1" id="KW-0479">Metal-binding</keyword>
<feature type="region of interest" description="Disordered" evidence="2">
    <location>
        <begin position="482"/>
        <end position="528"/>
    </location>
</feature>
<feature type="compositionally biased region" description="Acidic residues" evidence="2">
    <location>
        <begin position="237"/>
        <end position="279"/>
    </location>
</feature>
<evidence type="ECO:0000256" key="1">
    <source>
        <dbReference type="ARBA" id="ARBA00022771"/>
    </source>
</evidence>
<comment type="caution">
    <text evidence="5">The sequence shown here is derived from an EMBL/GenBank/DDBJ whole genome shotgun (WGS) entry which is preliminary data.</text>
</comment>
<organism evidence="5 6">
    <name type="scientific">Discina gigas</name>
    <dbReference type="NCBI Taxonomy" id="1032678"/>
    <lineage>
        <taxon>Eukaryota</taxon>
        <taxon>Fungi</taxon>
        <taxon>Dikarya</taxon>
        <taxon>Ascomycota</taxon>
        <taxon>Pezizomycotina</taxon>
        <taxon>Pezizomycetes</taxon>
        <taxon>Pezizales</taxon>
        <taxon>Discinaceae</taxon>
        <taxon>Discina</taxon>
    </lineage>
</organism>
<feature type="compositionally biased region" description="Acidic residues" evidence="2">
    <location>
        <begin position="311"/>
        <end position="351"/>
    </location>
</feature>
<feature type="domain" description="U1-type" evidence="4">
    <location>
        <begin position="593"/>
        <end position="626"/>
    </location>
</feature>
<evidence type="ECO:0000256" key="2">
    <source>
        <dbReference type="SAM" id="MobiDB-lite"/>
    </source>
</evidence>
<feature type="region of interest" description="Disordered" evidence="2">
    <location>
        <begin position="735"/>
        <end position="757"/>
    </location>
</feature>
<keyword evidence="1" id="KW-0863">Zinc-finger</keyword>
<dbReference type="InterPro" id="IPR003604">
    <property type="entry name" value="Matrin/U1-like-C_Znf_C2H2"/>
</dbReference>
<evidence type="ECO:0008006" key="7">
    <source>
        <dbReference type="Google" id="ProtNLM"/>
    </source>
</evidence>
<dbReference type="EMBL" id="JBBBZM010000164">
    <property type="protein sequence ID" value="KAL0632530.1"/>
    <property type="molecule type" value="Genomic_DNA"/>
</dbReference>
<feature type="domain" description="U1-type" evidence="4">
    <location>
        <begin position="92"/>
        <end position="125"/>
    </location>
</feature>
<protein>
    <recommendedName>
        <fullName evidence="7">C2H2-type domain-containing protein</fullName>
    </recommendedName>
</protein>
<evidence type="ECO:0000313" key="6">
    <source>
        <dbReference type="Proteomes" id="UP001447188"/>
    </source>
</evidence>
<accession>A0ABR3G9T6</accession>
<gene>
    <name evidence="5" type="ORF">Q9L58_008587</name>
</gene>
<feature type="domain" description="U1-type" evidence="4">
    <location>
        <begin position="371"/>
        <end position="404"/>
    </location>
</feature>
<feature type="compositionally biased region" description="Low complexity" evidence="2">
    <location>
        <begin position="62"/>
        <end position="71"/>
    </location>
</feature>
<feature type="domain" description="U1-type" evidence="4">
    <location>
        <begin position="784"/>
        <end position="817"/>
    </location>
</feature>
<feature type="domain" description="U1-type" evidence="4">
    <location>
        <begin position="1016"/>
        <end position="1049"/>
    </location>
</feature>
<feature type="domain" description="U1-type" evidence="4">
    <location>
        <begin position="163"/>
        <end position="196"/>
    </location>
</feature>
<feature type="domain" description="C2H2-type" evidence="3">
    <location>
        <begin position="1132"/>
        <end position="1155"/>
    </location>
</feature>
<feature type="domain" description="C2H2-type" evidence="3">
    <location>
        <begin position="10"/>
        <end position="33"/>
    </location>
</feature>
<feature type="region of interest" description="Disordered" evidence="2">
    <location>
        <begin position="311"/>
        <end position="365"/>
    </location>
</feature>
<feature type="domain" description="U1-type" evidence="4">
    <location>
        <begin position="7"/>
        <end position="40"/>
    </location>
</feature>
<dbReference type="SMART" id="SM00451">
    <property type="entry name" value="ZnF_U1"/>
    <property type="match status" value="9"/>
</dbReference>
<feature type="domain" description="C2H2-type" evidence="3">
    <location>
        <begin position="787"/>
        <end position="810"/>
    </location>
</feature>
<keyword evidence="6" id="KW-1185">Reference proteome</keyword>
<sequence>MDPVPQPPLWTCATCNVLIPRPQYSWHMRSEAHLLRFREQNPSAHYPSMPAGPRDFVRNSEQQQQQQQQQQPYTGYPVVDPRVKRNAYAQRSDGWYCAVCELDMHVASKLSHLRGRPHTTQLVAKGLLRSVGGGGGGGGGGARRVEEGEMVGPRHNSFATRANNTWYCELCQIEMGISSKIPHLVGKPHAGKLALSGLGPPVGPAGAVPATAQAQAQAEVEVEVEAGMTMDMDMGEGEGEYAGEGEGEYAGEGEGEYAGEGEGEYAGEGEYVGEGEGEGEAQVQAQEQEAEVGGEVGAEYDYGEEYGGEVVEEVEEGGEEEEEEEGEGEEEEGADDEADENEDEYEEEMEGDWPPNDVGDWPEIPIQTTSSMSWRCSACDETMSVFFKEEHLSSKIHIRKAIGQFPSQQSWTTSEPTAPVSMTWQCTTCDETMSVFFKEEHLSGKRHLKTIRAQGSSQGSVTSRDVLESASSVYWTPEEQDIGAISGTGTGSVPSTTSRAPGFRPPMTLQRQQTPENRFPRAASSSGTRELIDISKEHTQYTSQPLLAAKIPLYTAGSSSYGFRPEDHVGEHVAATDDWSVEPQHNLLWGSTAAQWTCTVCSMTMSIGERDTHLASAGHLKRCNCSTCVHSRPGALKAPETKNETDYVGQPSDEQAEEPTETSPENPISAAPGMFDCRICNAEFPLDYRWMHLSRAWECTSCERWLHFDWKVVHLERHAQRANKFQYTAADQSITESSTLDESSMSSTPPNSSTPPSSAAAEELFYCADCNKDIKIQHQSLHQGGVWVCTICDKTVHIPGKATHLAGRKHNQKLEEQGQYYREQVETQTYESQFQQNLIFDEEQVVELVETQAYDPQFQENFFDEEQAAEPVELIDLLGDFLGDSIEGYPTISQWNNQSYTENDSWDLVFGAGAAATDPAGTHILDELREPESGSEDQSQTTNGFASALEEHPDHESTYGSQSTLQELEEIGDAESLGKEGGKGEVVPETPVLETFCCEVCGNRPYSVEMRKYHLGRPWECRVCNKTMHLGSRISHLAGKSHAKHELMESSRAYARTVAVAPIYAAAGSSTDTPAPACELPEETAVAAPSEVPEIPYVVPQAPASVESTLYCATCNKWFKKQHERIHKTRAWECTVCNVSMHLAWRTSHIAGGKHLKRQEMMHLRESAAVETTPAPTEPVGATPVVEIESAAPTPPRRKLPLWAKQLRKLHRIQDLHSAWVKDLKAEMPEIIAVYETPDAFNWAKTAWAGYLQRIKQ</sequence>
<name>A0ABR3G9T6_9PEZI</name>
<dbReference type="InterPro" id="IPR013087">
    <property type="entry name" value="Znf_C2H2_type"/>
</dbReference>
<feature type="domain" description="C2H2-type" evidence="3">
    <location>
        <begin position="596"/>
        <end position="619"/>
    </location>
</feature>